<reference evidence="5 6" key="1">
    <citation type="journal article" date="2023" name="Commun. Biol.">
        <title>Genome analysis of Parmales, the sister group of diatoms, reveals the evolutionary specialization of diatoms from phago-mixotrophs to photoautotrophs.</title>
        <authorList>
            <person name="Ban H."/>
            <person name="Sato S."/>
            <person name="Yoshikawa S."/>
            <person name="Yamada K."/>
            <person name="Nakamura Y."/>
            <person name="Ichinomiya M."/>
            <person name="Sato N."/>
            <person name="Blanc-Mathieu R."/>
            <person name="Endo H."/>
            <person name="Kuwata A."/>
            <person name="Ogata H."/>
        </authorList>
    </citation>
    <scope>NUCLEOTIDE SEQUENCE [LARGE SCALE GENOMIC DNA]</scope>
</reference>
<evidence type="ECO:0000313" key="6">
    <source>
        <dbReference type="Proteomes" id="UP001165060"/>
    </source>
</evidence>
<dbReference type="InterPro" id="IPR000456">
    <property type="entry name" value="Ribosomal_bL17"/>
</dbReference>
<dbReference type="PANTHER" id="PTHR14413">
    <property type="entry name" value="RIBOSOMAL PROTEIN L17"/>
    <property type="match status" value="1"/>
</dbReference>
<evidence type="ECO:0000256" key="3">
    <source>
        <dbReference type="ARBA" id="ARBA00023274"/>
    </source>
</evidence>
<comment type="similarity">
    <text evidence="1 4">Belongs to the bacterial ribosomal protein bL17 family.</text>
</comment>
<protein>
    <recommendedName>
        <fullName evidence="7">Mitochondrial ribosomal protein L17</fullName>
    </recommendedName>
</protein>
<evidence type="ECO:0000313" key="5">
    <source>
        <dbReference type="EMBL" id="GMI20403.1"/>
    </source>
</evidence>
<dbReference type="PROSITE" id="PS01167">
    <property type="entry name" value="RIBOSOMAL_L17"/>
    <property type="match status" value="1"/>
</dbReference>
<dbReference type="Pfam" id="PF01196">
    <property type="entry name" value="Ribosomal_L17"/>
    <property type="match status" value="1"/>
</dbReference>
<comment type="caution">
    <text evidence="5">The sequence shown here is derived from an EMBL/GenBank/DDBJ whole genome shotgun (WGS) entry which is preliminary data.</text>
</comment>
<proteinExistence type="inferred from homology"/>
<sequence>HERIVTTTQKAKTVAPVAEKLITLAKLGTLASIQRSARFVREKAMVTKLHGVLGPRYEDRHGGYTRVLKVSGHRQGDAADMSVVEFVGRTGEMRPARPGRPQGRGLKDVVDEYRREEEERIGKGLKVGEKGLERTRHPGLAWLW</sequence>
<dbReference type="PANTHER" id="PTHR14413:SF16">
    <property type="entry name" value="LARGE RIBOSOMAL SUBUNIT PROTEIN BL17M"/>
    <property type="match status" value="1"/>
</dbReference>
<evidence type="ECO:0000256" key="2">
    <source>
        <dbReference type="ARBA" id="ARBA00022980"/>
    </source>
</evidence>
<feature type="non-terminal residue" evidence="5">
    <location>
        <position position="1"/>
    </location>
</feature>
<keyword evidence="6" id="KW-1185">Reference proteome</keyword>
<evidence type="ECO:0008006" key="7">
    <source>
        <dbReference type="Google" id="ProtNLM"/>
    </source>
</evidence>
<keyword evidence="2 4" id="KW-0689">Ribosomal protein</keyword>
<name>A0ABQ6M6B7_9STRA</name>
<evidence type="ECO:0000256" key="4">
    <source>
        <dbReference type="RuleBase" id="RU000660"/>
    </source>
</evidence>
<dbReference type="NCBIfam" id="TIGR00059">
    <property type="entry name" value="L17"/>
    <property type="match status" value="1"/>
</dbReference>
<dbReference type="InterPro" id="IPR047859">
    <property type="entry name" value="Ribosomal_bL17_CS"/>
</dbReference>
<evidence type="ECO:0000256" key="1">
    <source>
        <dbReference type="ARBA" id="ARBA00008777"/>
    </source>
</evidence>
<dbReference type="EMBL" id="BRYB01002489">
    <property type="protein sequence ID" value="GMI20403.1"/>
    <property type="molecule type" value="Genomic_DNA"/>
</dbReference>
<keyword evidence="3 4" id="KW-0687">Ribonucleoprotein</keyword>
<organism evidence="5 6">
    <name type="scientific">Tetraparma gracilis</name>
    <dbReference type="NCBI Taxonomy" id="2962635"/>
    <lineage>
        <taxon>Eukaryota</taxon>
        <taxon>Sar</taxon>
        <taxon>Stramenopiles</taxon>
        <taxon>Ochrophyta</taxon>
        <taxon>Bolidophyceae</taxon>
        <taxon>Parmales</taxon>
        <taxon>Triparmaceae</taxon>
        <taxon>Tetraparma</taxon>
    </lineage>
</organism>
<accession>A0ABQ6M6B7</accession>
<dbReference type="SUPFAM" id="SSF64263">
    <property type="entry name" value="Prokaryotic ribosomal protein L17"/>
    <property type="match status" value="1"/>
</dbReference>
<dbReference type="InterPro" id="IPR036373">
    <property type="entry name" value="Ribosomal_bL17_sf"/>
</dbReference>
<dbReference type="Gene3D" id="3.90.1030.10">
    <property type="entry name" value="Ribosomal protein L17"/>
    <property type="match status" value="1"/>
</dbReference>
<dbReference type="Proteomes" id="UP001165060">
    <property type="component" value="Unassembled WGS sequence"/>
</dbReference>
<gene>
    <name evidence="5" type="ORF">TeGR_g6844</name>
</gene>